<dbReference type="EMBL" id="BGPR01000018">
    <property type="protein sequence ID" value="GBL79383.1"/>
    <property type="molecule type" value="Genomic_DNA"/>
</dbReference>
<dbReference type="AlphaFoldDB" id="A0A4Y2AHT3"/>
<protein>
    <submittedName>
        <fullName evidence="1">Uncharacterized protein</fullName>
    </submittedName>
</protein>
<sequence length="81" mass="9743">MRWTHLSRLYRSKLPHQAGERLIPTNLSYTRPEYMADLCCDRLLDHEPMTSWPETGFDTKPSRQCVISSKQVNYFRHLRIY</sequence>
<evidence type="ECO:0000313" key="1">
    <source>
        <dbReference type="EMBL" id="GBL79383.1"/>
    </source>
</evidence>
<comment type="caution">
    <text evidence="1">The sequence shown here is derived from an EMBL/GenBank/DDBJ whole genome shotgun (WGS) entry which is preliminary data.</text>
</comment>
<dbReference type="Proteomes" id="UP000499080">
    <property type="component" value="Unassembled WGS sequence"/>
</dbReference>
<reference evidence="1 2" key="1">
    <citation type="journal article" date="2019" name="Sci. Rep.">
        <title>Orb-weaving spider Araneus ventricosus genome elucidates the spidroin gene catalogue.</title>
        <authorList>
            <person name="Kono N."/>
            <person name="Nakamura H."/>
            <person name="Ohtoshi R."/>
            <person name="Moran D.A.P."/>
            <person name="Shinohara A."/>
            <person name="Yoshida Y."/>
            <person name="Fujiwara M."/>
            <person name="Mori M."/>
            <person name="Tomita M."/>
            <person name="Arakawa K."/>
        </authorList>
    </citation>
    <scope>NUCLEOTIDE SEQUENCE [LARGE SCALE GENOMIC DNA]</scope>
</reference>
<name>A0A4Y2AHT3_ARAVE</name>
<proteinExistence type="predicted"/>
<accession>A0A4Y2AHT3</accession>
<organism evidence="1 2">
    <name type="scientific">Araneus ventricosus</name>
    <name type="common">Orbweaver spider</name>
    <name type="synonym">Epeira ventricosa</name>
    <dbReference type="NCBI Taxonomy" id="182803"/>
    <lineage>
        <taxon>Eukaryota</taxon>
        <taxon>Metazoa</taxon>
        <taxon>Ecdysozoa</taxon>
        <taxon>Arthropoda</taxon>
        <taxon>Chelicerata</taxon>
        <taxon>Arachnida</taxon>
        <taxon>Araneae</taxon>
        <taxon>Araneomorphae</taxon>
        <taxon>Entelegynae</taxon>
        <taxon>Araneoidea</taxon>
        <taxon>Araneidae</taxon>
        <taxon>Araneus</taxon>
    </lineage>
</organism>
<evidence type="ECO:0000313" key="2">
    <source>
        <dbReference type="Proteomes" id="UP000499080"/>
    </source>
</evidence>
<gene>
    <name evidence="1" type="ORF">AVEN_92572_1</name>
</gene>
<keyword evidence="2" id="KW-1185">Reference proteome</keyword>